<evidence type="ECO:0000256" key="2">
    <source>
        <dbReference type="ARBA" id="ARBA00022679"/>
    </source>
</evidence>
<dbReference type="PANTHER" id="PTHR12526:SF510">
    <property type="entry name" value="D-INOSITOL 3-PHOSPHATE GLYCOSYLTRANSFERASE"/>
    <property type="match status" value="1"/>
</dbReference>
<dbReference type="EMBL" id="BMOF01000034">
    <property type="protein sequence ID" value="GGK03134.1"/>
    <property type="molecule type" value="Genomic_DNA"/>
</dbReference>
<dbReference type="Pfam" id="PF13692">
    <property type="entry name" value="Glyco_trans_1_4"/>
    <property type="match status" value="1"/>
</dbReference>
<evidence type="ECO:0000256" key="1">
    <source>
        <dbReference type="ARBA" id="ARBA00022676"/>
    </source>
</evidence>
<keyword evidence="2 3" id="KW-0808">Transferase</keyword>
<reference evidence="3" key="2">
    <citation type="submission" date="2020-09" db="EMBL/GenBank/DDBJ databases">
        <authorList>
            <person name="Sun Q."/>
            <person name="Ohkuma M."/>
        </authorList>
    </citation>
    <scope>NUCLEOTIDE SEQUENCE</scope>
    <source>
        <strain evidence="3">JCM 14719</strain>
    </source>
</reference>
<protein>
    <submittedName>
        <fullName evidence="3">Glycosyl transferase</fullName>
    </submittedName>
</protein>
<accession>A0A8J3FBU1</accession>
<keyword evidence="1" id="KW-0328">Glycosyltransferase</keyword>
<dbReference type="Proteomes" id="UP000637720">
    <property type="component" value="Unassembled WGS sequence"/>
</dbReference>
<evidence type="ECO:0000313" key="3">
    <source>
        <dbReference type="EMBL" id="GGK03134.1"/>
    </source>
</evidence>
<organism evidence="3 4">
    <name type="scientific">Calditerricola satsumensis</name>
    <dbReference type="NCBI Taxonomy" id="373054"/>
    <lineage>
        <taxon>Bacteria</taxon>
        <taxon>Bacillati</taxon>
        <taxon>Bacillota</taxon>
        <taxon>Bacilli</taxon>
        <taxon>Bacillales</taxon>
        <taxon>Bacillaceae</taxon>
        <taxon>Calditerricola</taxon>
    </lineage>
</organism>
<name>A0A8J3FBU1_9BACI</name>
<dbReference type="CDD" id="cd03801">
    <property type="entry name" value="GT4_PimA-like"/>
    <property type="match status" value="1"/>
</dbReference>
<comment type="caution">
    <text evidence="3">The sequence shown here is derived from an EMBL/GenBank/DDBJ whole genome shotgun (WGS) entry which is preliminary data.</text>
</comment>
<gene>
    <name evidence="3" type="ORF">GCM10007043_16540</name>
</gene>
<dbReference type="AlphaFoldDB" id="A0A8J3FBU1"/>
<dbReference type="SUPFAM" id="SSF53756">
    <property type="entry name" value="UDP-Glycosyltransferase/glycogen phosphorylase"/>
    <property type="match status" value="1"/>
</dbReference>
<proteinExistence type="predicted"/>
<keyword evidence="4" id="KW-1185">Reference proteome</keyword>
<dbReference type="RefSeq" id="WP_188817585.1">
    <property type="nucleotide sequence ID" value="NZ_BMOF01000034.1"/>
</dbReference>
<sequence>MVGLPLYVLPLGDERTASSRARVYALLPYLQKAGVDCRVLSPYDPEALAPVLDSCAKTPTLIIQKRLLDDRWRHRLVRAGVRLVFDLDDAYFAYAPTESPDRPAHRLRVAARRRHLARMVQASAVTVCGNAFLAAYAHRLGAKAAVIPTCLDLAAYPQKAPAPPPAVPVIGWIGSATNLPYLEVVRPALSALCRRGVPFVFSVVCDRAPDWPDLPVRFVPWTASGWSAALRSFDIGVMPLFSDDWARGKCGFKLLEYLATGIPAVASPVGVNGDIVRHGENGFLAAASGEWEACLERLLVDPALRRRIGEAGRRTVEERFTADRAAAQWLALLRQEGFT</sequence>
<dbReference type="Gene3D" id="3.40.50.2000">
    <property type="entry name" value="Glycogen Phosphorylase B"/>
    <property type="match status" value="1"/>
</dbReference>
<dbReference type="GO" id="GO:0016757">
    <property type="term" value="F:glycosyltransferase activity"/>
    <property type="evidence" value="ECO:0007669"/>
    <property type="project" value="UniProtKB-KW"/>
</dbReference>
<dbReference type="PANTHER" id="PTHR12526">
    <property type="entry name" value="GLYCOSYLTRANSFERASE"/>
    <property type="match status" value="1"/>
</dbReference>
<evidence type="ECO:0000313" key="4">
    <source>
        <dbReference type="Proteomes" id="UP000637720"/>
    </source>
</evidence>
<reference evidence="3" key="1">
    <citation type="journal article" date="2014" name="Int. J. Syst. Evol. Microbiol.">
        <title>Complete genome sequence of Corynebacterium casei LMG S-19264T (=DSM 44701T), isolated from a smear-ripened cheese.</title>
        <authorList>
            <consortium name="US DOE Joint Genome Institute (JGI-PGF)"/>
            <person name="Walter F."/>
            <person name="Albersmeier A."/>
            <person name="Kalinowski J."/>
            <person name="Ruckert C."/>
        </authorList>
    </citation>
    <scope>NUCLEOTIDE SEQUENCE</scope>
    <source>
        <strain evidence="3">JCM 14719</strain>
    </source>
</reference>